<dbReference type="SUPFAM" id="SSF50044">
    <property type="entry name" value="SH3-domain"/>
    <property type="match status" value="1"/>
</dbReference>
<dbReference type="SMART" id="SM01253">
    <property type="entry name" value="Kin17_mid"/>
    <property type="match status" value="1"/>
</dbReference>
<dbReference type="InterPro" id="IPR036770">
    <property type="entry name" value="Ankyrin_rpt-contain_sf"/>
</dbReference>
<dbReference type="CDD" id="cd13155">
    <property type="entry name" value="KOW_KIN17"/>
    <property type="match status" value="1"/>
</dbReference>
<feature type="repeat" description="ANK" evidence="6">
    <location>
        <begin position="132"/>
        <end position="164"/>
    </location>
</feature>
<dbReference type="InterPro" id="IPR037321">
    <property type="entry name" value="KIN17-like"/>
</dbReference>
<name>A0AAN8SBQ5_POLSC</name>
<dbReference type="InterPro" id="IPR002110">
    <property type="entry name" value="Ankyrin_rpt"/>
</dbReference>
<dbReference type="GO" id="GO:0006260">
    <property type="term" value="P:DNA replication"/>
    <property type="evidence" value="ECO:0007669"/>
    <property type="project" value="TreeGrafter"/>
</dbReference>
<evidence type="ECO:0000256" key="6">
    <source>
        <dbReference type="PROSITE-ProRule" id="PRU00023"/>
    </source>
</evidence>
<protein>
    <recommendedName>
        <fullName evidence="9">SH3 domain-containing protein</fullName>
    </recommendedName>
</protein>
<dbReference type="Pfam" id="PF08561">
    <property type="entry name" value="Ribosomal_L37"/>
    <property type="match status" value="1"/>
</dbReference>
<dbReference type="Pfam" id="PF25095">
    <property type="entry name" value="C2H2-zf_KIN17"/>
    <property type="match status" value="1"/>
</dbReference>
<dbReference type="Gene3D" id="2.30.30.140">
    <property type="match status" value="1"/>
</dbReference>
<gene>
    <name evidence="10" type="ORF">RUM43_005193</name>
</gene>
<dbReference type="GO" id="GO:0016192">
    <property type="term" value="P:vesicle-mediated transport"/>
    <property type="evidence" value="ECO:0007669"/>
    <property type="project" value="UniProtKB-ARBA"/>
</dbReference>
<dbReference type="Pfam" id="PF18131">
    <property type="entry name" value="KN17_SH3"/>
    <property type="match status" value="1"/>
</dbReference>
<dbReference type="InterPro" id="IPR041330">
    <property type="entry name" value="KN17_SH3"/>
</dbReference>
<evidence type="ECO:0000259" key="9">
    <source>
        <dbReference type="PROSITE" id="PS50002"/>
    </source>
</evidence>
<dbReference type="Pfam" id="PF25092">
    <property type="entry name" value="SH3_KIN17_C"/>
    <property type="match status" value="1"/>
</dbReference>
<dbReference type="GO" id="GO:0005634">
    <property type="term" value="C:nucleus"/>
    <property type="evidence" value="ECO:0007669"/>
    <property type="project" value="TreeGrafter"/>
</dbReference>
<evidence type="ECO:0000256" key="5">
    <source>
        <dbReference type="ARBA" id="ARBA00022833"/>
    </source>
</evidence>
<dbReference type="SMART" id="SM00248">
    <property type="entry name" value="ANK"/>
    <property type="match status" value="3"/>
</dbReference>
<dbReference type="PRINTS" id="PR00452">
    <property type="entry name" value="SH3DOMAIN"/>
</dbReference>
<evidence type="ECO:0000256" key="3">
    <source>
        <dbReference type="ARBA" id="ARBA00022723"/>
    </source>
</evidence>
<feature type="region of interest" description="Disordered" evidence="8">
    <location>
        <begin position="513"/>
        <end position="532"/>
    </location>
</feature>
<comment type="similarity">
    <text evidence="1">Belongs to the KIN17 family.</text>
</comment>
<accession>A0AAN8SBQ5</accession>
<dbReference type="GO" id="GO:0003690">
    <property type="term" value="F:double-stranded DNA binding"/>
    <property type="evidence" value="ECO:0007669"/>
    <property type="project" value="TreeGrafter"/>
</dbReference>
<keyword evidence="4" id="KW-0863">Zinc-finger</keyword>
<dbReference type="Gene3D" id="2.30.30.40">
    <property type="entry name" value="SH3 Domains"/>
    <property type="match status" value="1"/>
</dbReference>
<organism evidence="10 11">
    <name type="scientific">Polyplax serrata</name>
    <name type="common">Common mouse louse</name>
    <dbReference type="NCBI Taxonomy" id="468196"/>
    <lineage>
        <taxon>Eukaryota</taxon>
        <taxon>Metazoa</taxon>
        <taxon>Ecdysozoa</taxon>
        <taxon>Arthropoda</taxon>
        <taxon>Hexapoda</taxon>
        <taxon>Insecta</taxon>
        <taxon>Pterygota</taxon>
        <taxon>Neoptera</taxon>
        <taxon>Paraneoptera</taxon>
        <taxon>Psocodea</taxon>
        <taxon>Troctomorpha</taxon>
        <taxon>Phthiraptera</taxon>
        <taxon>Anoplura</taxon>
        <taxon>Polyplacidae</taxon>
        <taxon>Polyplax</taxon>
    </lineage>
</organism>
<sequence length="662" mass="76122">MSQIRSVTVVRALFSYTAQYADELSFSEGDILYVFEKSNSEWWRAHLGSKTGLIPSNYVEGKLNEIVNPLHEAARRGNLSFIQECITRKVSPTGLDSMGNTALYWASHSGHAECVNYLLQLPDPPLNAQNHIGDTPLHGAAARNHFHVVQALLAAGCDPKITNNNGETPEKLAGSQNIKNFIQQFNLFPLKETGVNIAGLGKKAKKLLADGIKKKTRVEVEKDVKKLVTEVCGTNLLTEGGQNVKIKPDTEYPDWLWKVHVVEHWNKKHEDESYRNLCFIMGKHEVGTPKYIANKIKAKGLQKLRWYCQMCQKQCRDENGFKCHTMSESHQRQLLIFADNANRYIDEFSREFSDGYLELLRRQFGTKRVPANKVYQDYISDRHHLHMNATQWETLTDFVKWLGKEGKCVVDETEKGWFVAYIDRDPETIAMQEALAKKEKMDKDDEERLMKFIEKQVKRGEKISDEVVYTELKRASEDEKIKVDLNLLPKKSNEDKIFAKPIKILSKNRKFEKKTQTIPGTSKRKSALDEIQAEEERRKEKKNRKDYWICTNIVVKVMTKTLGDKYYKKKGIVEGVQDHYIATVRMIESNNLLKIDQEHLESVIPSEGRQVKILNGAYRGENAILKEIHQSKFCATLEISSGLLKGRIIKNIQYEDFSKIHI</sequence>
<dbReference type="PROSITE" id="PS50297">
    <property type="entry name" value="ANK_REP_REGION"/>
    <property type="match status" value="1"/>
</dbReference>
<evidence type="ECO:0000313" key="11">
    <source>
        <dbReference type="Proteomes" id="UP001372834"/>
    </source>
</evidence>
<dbReference type="InterPro" id="IPR036236">
    <property type="entry name" value="Znf_C2H2_sf"/>
</dbReference>
<evidence type="ECO:0000256" key="8">
    <source>
        <dbReference type="SAM" id="MobiDB-lite"/>
    </source>
</evidence>
<feature type="domain" description="SH3" evidence="9">
    <location>
        <begin position="5"/>
        <end position="64"/>
    </location>
</feature>
<dbReference type="CDD" id="cd11772">
    <property type="entry name" value="SH3_OSTF1"/>
    <property type="match status" value="1"/>
</dbReference>
<dbReference type="InterPro" id="IPR056767">
    <property type="entry name" value="C2H2-Znf_KIN17"/>
</dbReference>
<dbReference type="PRINTS" id="PR00499">
    <property type="entry name" value="P67PHOX"/>
</dbReference>
<evidence type="ECO:0000256" key="7">
    <source>
        <dbReference type="PROSITE-ProRule" id="PRU00192"/>
    </source>
</evidence>
<dbReference type="SUPFAM" id="SSF48403">
    <property type="entry name" value="Ankyrin repeat"/>
    <property type="match status" value="1"/>
</dbReference>
<dbReference type="Pfam" id="PF00023">
    <property type="entry name" value="Ank"/>
    <property type="match status" value="1"/>
</dbReference>
<dbReference type="PANTHER" id="PTHR12805:SF0">
    <property type="entry name" value="DNA_RNA-BINDING PROTEIN KIN17"/>
    <property type="match status" value="1"/>
</dbReference>
<dbReference type="PANTHER" id="PTHR12805">
    <property type="entry name" value="KIN17 KIN, ANTIGENIC DETERMINANT OF RECA PROTEIN HOMOLOG"/>
    <property type="match status" value="1"/>
</dbReference>
<dbReference type="FunFam" id="2.30.30.30:FF:000021">
    <property type="entry name" value="DNA/RNA-binding protein KIN17, putative"/>
    <property type="match status" value="1"/>
</dbReference>
<dbReference type="InterPro" id="IPR036028">
    <property type="entry name" value="SH3-like_dom_sf"/>
</dbReference>
<proteinExistence type="inferred from homology"/>
<dbReference type="Gene3D" id="1.10.10.2030">
    <property type="entry name" value="DNA/RNA-binding protein Kin17, conserved domain"/>
    <property type="match status" value="1"/>
</dbReference>
<dbReference type="SMART" id="SM00326">
    <property type="entry name" value="SH3"/>
    <property type="match status" value="1"/>
</dbReference>
<dbReference type="GO" id="GO:0008270">
    <property type="term" value="F:zinc ion binding"/>
    <property type="evidence" value="ECO:0007669"/>
    <property type="project" value="UniProtKB-KW"/>
</dbReference>
<evidence type="ECO:0000256" key="2">
    <source>
        <dbReference type="ARBA" id="ARBA00022443"/>
    </source>
</evidence>
<dbReference type="FunFam" id="1.10.10.2030:FF:000001">
    <property type="entry name" value="DNA/RNA-binding protein KIN17, putative"/>
    <property type="match status" value="1"/>
</dbReference>
<dbReference type="InterPro" id="IPR038254">
    <property type="entry name" value="KIN17_WH-like_sf"/>
</dbReference>
<dbReference type="InterPro" id="IPR041995">
    <property type="entry name" value="KOW_KIN17"/>
</dbReference>
<keyword evidence="5" id="KW-0862">Zinc</keyword>
<keyword evidence="6" id="KW-0040">ANK repeat</keyword>
<dbReference type="InterPro" id="IPR019447">
    <property type="entry name" value="DNA/RNA-bd_Kin17_WH-like_dom"/>
</dbReference>
<evidence type="ECO:0000256" key="4">
    <source>
        <dbReference type="ARBA" id="ARBA00022771"/>
    </source>
</evidence>
<evidence type="ECO:0000313" key="10">
    <source>
        <dbReference type="EMBL" id="KAK6643683.1"/>
    </source>
</evidence>
<dbReference type="Gene3D" id="1.25.40.20">
    <property type="entry name" value="Ankyrin repeat-containing domain"/>
    <property type="match status" value="1"/>
</dbReference>
<dbReference type="Proteomes" id="UP001372834">
    <property type="component" value="Unassembled WGS sequence"/>
</dbReference>
<dbReference type="Pfam" id="PF10357">
    <property type="entry name" value="WH_KIN17"/>
    <property type="match status" value="1"/>
</dbReference>
<dbReference type="InterPro" id="IPR001452">
    <property type="entry name" value="SH3_domain"/>
</dbReference>
<keyword evidence="3" id="KW-0479">Metal-binding</keyword>
<comment type="caution">
    <text evidence="10">The sequence shown here is derived from an EMBL/GenBank/DDBJ whole genome shotgun (WGS) entry which is preliminary data.</text>
</comment>
<dbReference type="InterPro" id="IPR013870">
    <property type="entry name" value="Ribosomal_mL54"/>
</dbReference>
<dbReference type="InterPro" id="IPR014722">
    <property type="entry name" value="Rib_uL2_dom2"/>
</dbReference>
<dbReference type="PROSITE" id="PS50002">
    <property type="entry name" value="SH3"/>
    <property type="match status" value="1"/>
</dbReference>
<dbReference type="AlphaFoldDB" id="A0AAN8SBQ5"/>
<dbReference type="SUPFAM" id="SSF57667">
    <property type="entry name" value="beta-beta-alpha zinc fingers"/>
    <property type="match status" value="1"/>
</dbReference>
<dbReference type="GO" id="GO:0006974">
    <property type="term" value="P:DNA damage response"/>
    <property type="evidence" value="ECO:0007669"/>
    <property type="project" value="TreeGrafter"/>
</dbReference>
<dbReference type="Pfam" id="PF12796">
    <property type="entry name" value="Ank_2"/>
    <property type="match status" value="1"/>
</dbReference>
<evidence type="ECO:0000256" key="1">
    <source>
        <dbReference type="ARBA" id="ARBA00008517"/>
    </source>
</evidence>
<dbReference type="EMBL" id="JAWJWE010000002">
    <property type="protein sequence ID" value="KAK6643683.1"/>
    <property type="molecule type" value="Genomic_DNA"/>
</dbReference>
<dbReference type="FunFam" id="2.30.30.40:FF:000072">
    <property type="entry name" value="Unconventional Myosin IB"/>
    <property type="match status" value="1"/>
</dbReference>
<dbReference type="Gene3D" id="2.30.30.30">
    <property type="match status" value="1"/>
</dbReference>
<dbReference type="PROSITE" id="PS50088">
    <property type="entry name" value="ANK_REPEAT"/>
    <property type="match status" value="1"/>
</dbReference>
<reference evidence="10 11" key="1">
    <citation type="submission" date="2023-10" db="EMBL/GenBank/DDBJ databases">
        <title>Genomes of two closely related lineages of the louse Polyplax serrata with different host specificities.</title>
        <authorList>
            <person name="Martinu J."/>
            <person name="Tarabai H."/>
            <person name="Stefka J."/>
            <person name="Hypsa V."/>
        </authorList>
    </citation>
    <scope>NUCLEOTIDE SEQUENCE [LARGE SCALE GENOMIC DNA]</scope>
    <source>
        <strain evidence="10">HR10_N</strain>
    </source>
</reference>
<keyword evidence="2 7" id="KW-0728">SH3 domain</keyword>
<dbReference type="Pfam" id="PF00018">
    <property type="entry name" value="SH3_1"/>
    <property type="match status" value="1"/>
</dbReference>